<comment type="caution">
    <text evidence="1">The sequence shown here is derived from an EMBL/GenBank/DDBJ whole genome shotgun (WGS) entry which is preliminary data.</text>
</comment>
<evidence type="ECO:0000313" key="1">
    <source>
        <dbReference type="EMBL" id="KAK0439653.1"/>
    </source>
</evidence>
<proteinExistence type="predicted"/>
<dbReference type="AlphaFoldDB" id="A0AA39MMR6"/>
<reference evidence="1" key="1">
    <citation type="submission" date="2023-06" db="EMBL/GenBank/DDBJ databases">
        <authorList>
            <consortium name="Lawrence Berkeley National Laboratory"/>
            <person name="Ahrendt S."/>
            <person name="Sahu N."/>
            <person name="Indic B."/>
            <person name="Wong-Bajracharya J."/>
            <person name="Merenyi Z."/>
            <person name="Ke H.-M."/>
            <person name="Monk M."/>
            <person name="Kocsube S."/>
            <person name="Drula E."/>
            <person name="Lipzen A."/>
            <person name="Balint B."/>
            <person name="Henrissat B."/>
            <person name="Andreopoulos B."/>
            <person name="Martin F.M."/>
            <person name="Harder C.B."/>
            <person name="Rigling D."/>
            <person name="Ford K.L."/>
            <person name="Foster G.D."/>
            <person name="Pangilinan J."/>
            <person name="Papanicolaou A."/>
            <person name="Barry K."/>
            <person name="LaButti K."/>
            <person name="Viragh M."/>
            <person name="Koriabine M."/>
            <person name="Yan M."/>
            <person name="Riley R."/>
            <person name="Champramary S."/>
            <person name="Plett K.L."/>
            <person name="Tsai I.J."/>
            <person name="Slot J."/>
            <person name="Sipos G."/>
            <person name="Plett J."/>
            <person name="Nagy L.G."/>
            <person name="Grigoriev I.V."/>
        </authorList>
    </citation>
    <scope>NUCLEOTIDE SEQUENCE</scope>
    <source>
        <strain evidence="1">FPL87.14</strain>
    </source>
</reference>
<protein>
    <submittedName>
        <fullName evidence="1">Uncharacterized protein</fullName>
    </submittedName>
</protein>
<keyword evidence="2" id="KW-1185">Reference proteome</keyword>
<dbReference type="EMBL" id="JAUEPT010000037">
    <property type="protein sequence ID" value="KAK0439653.1"/>
    <property type="molecule type" value="Genomic_DNA"/>
</dbReference>
<organism evidence="1 2">
    <name type="scientific">Armillaria borealis</name>
    <dbReference type="NCBI Taxonomy" id="47425"/>
    <lineage>
        <taxon>Eukaryota</taxon>
        <taxon>Fungi</taxon>
        <taxon>Dikarya</taxon>
        <taxon>Basidiomycota</taxon>
        <taxon>Agaricomycotina</taxon>
        <taxon>Agaricomycetes</taxon>
        <taxon>Agaricomycetidae</taxon>
        <taxon>Agaricales</taxon>
        <taxon>Marasmiineae</taxon>
        <taxon>Physalacriaceae</taxon>
        <taxon>Armillaria</taxon>
    </lineage>
</organism>
<evidence type="ECO:0000313" key="2">
    <source>
        <dbReference type="Proteomes" id="UP001175226"/>
    </source>
</evidence>
<name>A0AA39MMR6_9AGAR</name>
<gene>
    <name evidence="1" type="ORF">EV421DRAFT_846997</name>
</gene>
<dbReference type="Proteomes" id="UP001175226">
    <property type="component" value="Unassembled WGS sequence"/>
</dbReference>
<dbReference type="PROSITE" id="PS51257">
    <property type="entry name" value="PROKAR_LIPOPROTEIN"/>
    <property type="match status" value="1"/>
</dbReference>
<sequence length="72" mass="7459">MSRSRSLAAAVSTATLFSPSTSASTASCLGVGTIVAPLVCKSSTTPDVRVLVCRTRVDGVTVRLDPHLDIVR</sequence>
<accession>A0AA39MMR6</accession>